<keyword evidence="1" id="KW-0732">Signal</keyword>
<organism evidence="3 4">
    <name type="scientific">Enterovirga rhinocerotis</name>
    <dbReference type="NCBI Taxonomy" id="1339210"/>
    <lineage>
        <taxon>Bacteria</taxon>
        <taxon>Pseudomonadati</taxon>
        <taxon>Pseudomonadota</taxon>
        <taxon>Alphaproteobacteria</taxon>
        <taxon>Hyphomicrobiales</taxon>
        <taxon>Methylobacteriaceae</taxon>
        <taxon>Enterovirga</taxon>
    </lineage>
</organism>
<dbReference type="InterPro" id="IPR002491">
    <property type="entry name" value="ABC_transptr_periplasmic_BD"/>
</dbReference>
<dbReference type="InterPro" id="IPR050902">
    <property type="entry name" value="ABC_Transporter_SBP"/>
</dbReference>
<proteinExistence type="predicted"/>
<gene>
    <name evidence="3" type="ORF">EV668_2943</name>
</gene>
<dbReference type="RefSeq" id="WP_245513189.1">
    <property type="nucleotide sequence ID" value="NZ_SNZR01000013.1"/>
</dbReference>
<accession>A0A4R7BWZ3</accession>
<dbReference type="PROSITE" id="PS50983">
    <property type="entry name" value="FE_B12_PBP"/>
    <property type="match status" value="1"/>
</dbReference>
<dbReference type="Pfam" id="PF01497">
    <property type="entry name" value="Peripla_BP_2"/>
    <property type="match status" value="1"/>
</dbReference>
<reference evidence="3 4" key="1">
    <citation type="submission" date="2019-03" db="EMBL/GenBank/DDBJ databases">
        <title>Genomic Encyclopedia of Type Strains, Phase IV (KMG-IV): sequencing the most valuable type-strain genomes for metagenomic binning, comparative biology and taxonomic classification.</title>
        <authorList>
            <person name="Goeker M."/>
        </authorList>
    </citation>
    <scope>NUCLEOTIDE SEQUENCE [LARGE SCALE GENOMIC DNA]</scope>
    <source>
        <strain evidence="3 4">DSM 25903</strain>
    </source>
</reference>
<dbReference type="SUPFAM" id="SSF53807">
    <property type="entry name" value="Helical backbone' metal receptor"/>
    <property type="match status" value="1"/>
</dbReference>
<name>A0A4R7BWZ3_9HYPH</name>
<evidence type="ECO:0000259" key="2">
    <source>
        <dbReference type="PROSITE" id="PS50983"/>
    </source>
</evidence>
<dbReference type="Proteomes" id="UP000295122">
    <property type="component" value="Unassembled WGS sequence"/>
</dbReference>
<feature type="signal peptide" evidence="1">
    <location>
        <begin position="1"/>
        <end position="25"/>
    </location>
</feature>
<evidence type="ECO:0000313" key="4">
    <source>
        <dbReference type="Proteomes" id="UP000295122"/>
    </source>
</evidence>
<dbReference type="PANTHER" id="PTHR30535:SF34">
    <property type="entry name" value="MOLYBDATE-BINDING PROTEIN MOLA"/>
    <property type="match status" value="1"/>
</dbReference>
<evidence type="ECO:0000256" key="1">
    <source>
        <dbReference type="SAM" id="SignalP"/>
    </source>
</evidence>
<keyword evidence="4" id="KW-1185">Reference proteome</keyword>
<sequence length="279" mass="29568">MRARRASAGLAFGVMALVWASTAPAAGPKVASINLCTDQLILILADPDQVLGLSPYARDDKRSWAAAQADTFPRLSGLAEDVLVLRPDLVFAGRYTKRATRELLARQGLRVVEFEPARSIAEARKQIREAGALLGHPERAEASIRAIDAAVARIRASVTAKPLSVLPLSRRGWAAGSGTLLGSLIDTVGLSVAAKGGARPSGGFLSLESIVALRPDLLLVSSDDERAEDQGSALLQHSVLAELYPPYKRIVIPERLTACGGPMLTEALSRLAKAVEAPR</sequence>
<evidence type="ECO:0000313" key="3">
    <source>
        <dbReference type="EMBL" id="TDR90101.1"/>
    </source>
</evidence>
<comment type="caution">
    <text evidence="3">The sequence shown here is derived from an EMBL/GenBank/DDBJ whole genome shotgun (WGS) entry which is preliminary data.</text>
</comment>
<dbReference type="EMBL" id="SNZR01000013">
    <property type="protein sequence ID" value="TDR90101.1"/>
    <property type="molecule type" value="Genomic_DNA"/>
</dbReference>
<dbReference type="AlphaFoldDB" id="A0A4R7BWZ3"/>
<protein>
    <submittedName>
        <fullName evidence="3">Iron complex transport system substrate-binding protein</fullName>
    </submittedName>
</protein>
<feature type="chain" id="PRO_5020229881" evidence="1">
    <location>
        <begin position="26"/>
        <end position="279"/>
    </location>
</feature>
<dbReference type="PANTHER" id="PTHR30535">
    <property type="entry name" value="VITAMIN B12-BINDING PROTEIN"/>
    <property type="match status" value="1"/>
</dbReference>
<dbReference type="Gene3D" id="3.40.50.1980">
    <property type="entry name" value="Nitrogenase molybdenum iron protein domain"/>
    <property type="match status" value="2"/>
</dbReference>
<feature type="domain" description="Fe/B12 periplasmic-binding" evidence="2">
    <location>
        <begin position="29"/>
        <end position="279"/>
    </location>
</feature>